<evidence type="ECO:0000313" key="2">
    <source>
        <dbReference type="Proteomes" id="UP000798662"/>
    </source>
</evidence>
<gene>
    <name evidence="1" type="ORF">I4F81_011140</name>
</gene>
<reference evidence="1" key="1">
    <citation type="submission" date="2019-11" db="EMBL/GenBank/DDBJ databases">
        <title>Nori genome reveals adaptations in red seaweeds to the harsh intertidal environment.</title>
        <authorList>
            <person name="Wang D."/>
            <person name="Mao Y."/>
        </authorList>
    </citation>
    <scope>NUCLEOTIDE SEQUENCE</scope>
    <source>
        <tissue evidence="1">Gametophyte</tissue>
    </source>
</reference>
<accession>A0ACC3CFU8</accession>
<dbReference type="EMBL" id="CM020620">
    <property type="protein sequence ID" value="KAK1868656.1"/>
    <property type="molecule type" value="Genomic_DNA"/>
</dbReference>
<sequence>MHRGTLGVLRLTISVLLVVTSVLSLPYPPSRGDIADISLIAYWVMMISYACSAFLLAPMAWRWLSAVWRAPLTTWEAGMGVFLASQVVFFIGFAVGLEAQDYRLSAFDATLGAFLNGSSGLQPLIDSEAARRNPPTRPWTLCRVAAAYSSSRDSKNDGTRGLRRLTRQYGVMREVLRAIESGPEGAFGVDEEAVRQHLRAYLAAHPVEKVGRGGVSAGESRTSVGERGGNDEYARLLPPLAEHDAIGSSAA</sequence>
<proteinExistence type="predicted"/>
<organism evidence="1 2">
    <name type="scientific">Pyropia yezoensis</name>
    <name type="common">Susabi-nori</name>
    <name type="synonym">Porphyra yezoensis</name>
    <dbReference type="NCBI Taxonomy" id="2788"/>
    <lineage>
        <taxon>Eukaryota</taxon>
        <taxon>Rhodophyta</taxon>
        <taxon>Bangiophyceae</taxon>
        <taxon>Bangiales</taxon>
        <taxon>Bangiaceae</taxon>
        <taxon>Pyropia</taxon>
    </lineage>
</organism>
<name>A0ACC3CFU8_PYRYE</name>
<dbReference type="Proteomes" id="UP000798662">
    <property type="component" value="Chromosome 3"/>
</dbReference>
<protein>
    <submittedName>
        <fullName evidence="1">Uncharacterized protein</fullName>
    </submittedName>
</protein>
<evidence type="ECO:0000313" key="1">
    <source>
        <dbReference type="EMBL" id="KAK1868656.1"/>
    </source>
</evidence>
<comment type="caution">
    <text evidence="1">The sequence shown here is derived from an EMBL/GenBank/DDBJ whole genome shotgun (WGS) entry which is preliminary data.</text>
</comment>
<keyword evidence="2" id="KW-1185">Reference proteome</keyword>